<sequence length="100" mass="11919">MIGHLHLRWMTLQILNFANQSQFRDLNKSVALSAICWWEEYAVVCKNRARWCKPHSSWHSCSDLQFLVFILPYEGFWWKQDCQATCHALHRADVGYPQHL</sequence>
<accession>A0A1D1YTA9</accession>
<gene>
    <name evidence="1" type="primary">D_3</name>
    <name evidence="1" type="ORF">g.96453</name>
</gene>
<name>A0A1D1YTA9_9ARAE</name>
<reference evidence="1" key="1">
    <citation type="submission" date="2015-07" db="EMBL/GenBank/DDBJ databases">
        <title>Transcriptome Assembly of Anthurium amnicola.</title>
        <authorList>
            <person name="Suzuki J."/>
        </authorList>
    </citation>
    <scope>NUCLEOTIDE SEQUENCE</scope>
</reference>
<dbReference type="AlphaFoldDB" id="A0A1D1YTA9"/>
<dbReference type="EMBL" id="GDJX01010051">
    <property type="protein sequence ID" value="JAT57885.1"/>
    <property type="molecule type" value="Transcribed_RNA"/>
</dbReference>
<evidence type="ECO:0000313" key="1">
    <source>
        <dbReference type="EMBL" id="JAT57885.1"/>
    </source>
</evidence>
<proteinExistence type="predicted"/>
<protein>
    <submittedName>
        <fullName evidence="1">Putative 9. protein</fullName>
    </submittedName>
</protein>
<organism evidence="1">
    <name type="scientific">Anthurium amnicola</name>
    <dbReference type="NCBI Taxonomy" id="1678845"/>
    <lineage>
        <taxon>Eukaryota</taxon>
        <taxon>Viridiplantae</taxon>
        <taxon>Streptophyta</taxon>
        <taxon>Embryophyta</taxon>
        <taxon>Tracheophyta</taxon>
        <taxon>Spermatophyta</taxon>
        <taxon>Magnoliopsida</taxon>
        <taxon>Liliopsida</taxon>
        <taxon>Araceae</taxon>
        <taxon>Pothoideae</taxon>
        <taxon>Potheae</taxon>
        <taxon>Anthurium</taxon>
    </lineage>
</organism>